<gene>
    <name evidence="3" type="ORF">NCTC11647_03823</name>
    <name evidence="4" type="ORF">NCTC11647_04031</name>
</gene>
<reference evidence="3 5" key="1">
    <citation type="submission" date="2018-06" db="EMBL/GenBank/DDBJ databases">
        <authorList>
            <consortium name="Pathogen Informatics"/>
            <person name="Doyle S."/>
        </authorList>
    </citation>
    <scope>NUCLEOTIDE SEQUENCE [LARGE SCALE GENOMIC DNA]</scope>
    <source>
        <strain evidence="3 5">NCTC11647</strain>
    </source>
</reference>
<dbReference type="InterPro" id="IPR006680">
    <property type="entry name" value="Amidohydro-rel"/>
</dbReference>
<evidence type="ECO:0000256" key="1">
    <source>
        <dbReference type="ARBA" id="ARBA00023239"/>
    </source>
</evidence>
<dbReference type="GO" id="GO:0016831">
    <property type="term" value="F:carboxy-lyase activity"/>
    <property type="evidence" value="ECO:0007669"/>
    <property type="project" value="InterPro"/>
</dbReference>
<organism evidence="3 5">
    <name type="scientific">Photobacterium damselae</name>
    <dbReference type="NCBI Taxonomy" id="38293"/>
    <lineage>
        <taxon>Bacteria</taxon>
        <taxon>Pseudomonadati</taxon>
        <taxon>Pseudomonadota</taxon>
        <taxon>Gammaproteobacteria</taxon>
        <taxon>Vibrionales</taxon>
        <taxon>Vibrionaceae</taxon>
        <taxon>Photobacterium</taxon>
    </lineage>
</organism>
<keyword evidence="3" id="KW-0378">Hydrolase</keyword>
<dbReference type="OrthoDB" id="149172at2"/>
<dbReference type="InterPro" id="IPR032466">
    <property type="entry name" value="Metal_Hydrolase"/>
</dbReference>
<dbReference type="GO" id="GO:0005829">
    <property type="term" value="C:cytosol"/>
    <property type="evidence" value="ECO:0007669"/>
    <property type="project" value="TreeGrafter"/>
</dbReference>
<proteinExistence type="predicted"/>
<dbReference type="GO" id="GO:0016787">
    <property type="term" value="F:hydrolase activity"/>
    <property type="evidence" value="ECO:0007669"/>
    <property type="project" value="UniProtKB-KW"/>
</dbReference>
<feature type="domain" description="Amidohydrolase-related" evidence="2">
    <location>
        <begin position="62"/>
        <end position="341"/>
    </location>
</feature>
<accession>A0A2T3Q2W4</accession>
<keyword evidence="1" id="KW-0456">Lyase</keyword>
<evidence type="ECO:0000259" key="2">
    <source>
        <dbReference type="Pfam" id="PF04909"/>
    </source>
</evidence>
<dbReference type="Gene3D" id="3.20.20.140">
    <property type="entry name" value="Metal-dependent hydrolases"/>
    <property type="match status" value="1"/>
</dbReference>
<evidence type="ECO:0000313" key="4">
    <source>
        <dbReference type="EMBL" id="SPY45277.1"/>
    </source>
</evidence>
<dbReference type="SUPFAM" id="SSF51556">
    <property type="entry name" value="Metallo-dependent hydrolases"/>
    <property type="match status" value="1"/>
</dbReference>
<dbReference type="InterPro" id="IPR032465">
    <property type="entry name" value="ACMSD"/>
</dbReference>
<dbReference type="EMBL" id="UATL01000006">
    <property type="protein sequence ID" value="SPY45042.1"/>
    <property type="molecule type" value="Genomic_DNA"/>
</dbReference>
<dbReference type="RefSeq" id="WP_005306670.1">
    <property type="nucleotide sequence ID" value="NZ_PYOG01000062.1"/>
</dbReference>
<protein>
    <submittedName>
        <fullName evidence="3">Predicted metal-dependent hydrolase of the TIM-barrel fold</fullName>
    </submittedName>
</protein>
<dbReference type="Pfam" id="PF04909">
    <property type="entry name" value="Amidohydro_2"/>
    <property type="match status" value="1"/>
</dbReference>
<name>A0A2T3Q2W4_PHODM</name>
<dbReference type="PANTHER" id="PTHR21240:SF30">
    <property type="entry name" value="AMIDOHYDROLASE-RELATED DOMAIN-CONTAINING PROTEIN-RELATED"/>
    <property type="match status" value="1"/>
</dbReference>
<dbReference type="Proteomes" id="UP000251647">
    <property type="component" value="Unassembled WGS sequence"/>
</dbReference>
<evidence type="ECO:0000313" key="3">
    <source>
        <dbReference type="EMBL" id="SPY45042.1"/>
    </source>
</evidence>
<dbReference type="GO" id="GO:0019748">
    <property type="term" value="P:secondary metabolic process"/>
    <property type="evidence" value="ECO:0007669"/>
    <property type="project" value="TreeGrafter"/>
</dbReference>
<dbReference type="AlphaFoldDB" id="A0A2T3Q2W4"/>
<dbReference type="PANTHER" id="PTHR21240">
    <property type="entry name" value="2-AMINO-3-CARBOXYLMUCONATE-6-SEMIALDEHYDE DECARBOXYLASE"/>
    <property type="match status" value="1"/>
</dbReference>
<evidence type="ECO:0000313" key="5">
    <source>
        <dbReference type="Proteomes" id="UP000251647"/>
    </source>
</evidence>
<sequence length="344" mass="39203">MKQKKYKKIAVEESWMPTELFEEFMKLSQEKCVDPGFLSLWGEIMMSSNAEKLKNLICDINNNRIKKMDDVGIDIQILSLTAPGVQIFEKDKAVKMARFCNDKLAEEIKINPERFIGLATVAPQDPIEAAKELERCIGQLGMKGVIINSHTNGEFLDNKKFWPILKVAEKLDVPIYLHPNTPCSAMIDPYTELPLEGAIWGFAADCGLHALRMILGGVFDQFPKLKVVLGHLGEGIPWFINRIDNQYDTFVQDASESPRAKKLKRTPKEYFLENFYITSSGMNWELEIMYSLAIVGEDNILFAVDYPFSMPEPAIENVDKLPISDDFLIKFYQKNAENVFSLLK</sequence>
<dbReference type="EMBL" id="UATL01000006">
    <property type="protein sequence ID" value="SPY45277.1"/>
    <property type="molecule type" value="Genomic_DNA"/>
</dbReference>